<dbReference type="PANTHER" id="PTHR22916:SF3">
    <property type="entry name" value="UDP-GLCNAC:BETAGAL BETA-1,3-N-ACETYLGLUCOSAMINYLTRANSFERASE-LIKE PROTEIN 1"/>
    <property type="match status" value="1"/>
</dbReference>
<dbReference type="Proteomes" id="UP000183687">
    <property type="component" value="Unassembled WGS sequence"/>
</dbReference>
<protein>
    <submittedName>
        <fullName evidence="2">Glycosyl transferase family 2</fullName>
    </submittedName>
</protein>
<gene>
    <name evidence="2" type="ORF">SAMN04489746_1615</name>
</gene>
<comment type="caution">
    <text evidence="2">The sequence shown here is derived from an EMBL/GenBank/DDBJ whole genome shotgun (WGS) entry which is preliminary data.</text>
</comment>
<dbReference type="Pfam" id="PF00535">
    <property type="entry name" value="Glycos_transf_2"/>
    <property type="match status" value="1"/>
</dbReference>
<dbReference type="SUPFAM" id="SSF53448">
    <property type="entry name" value="Nucleotide-diphospho-sugar transferases"/>
    <property type="match status" value="1"/>
</dbReference>
<dbReference type="CDD" id="cd00761">
    <property type="entry name" value="Glyco_tranf_GTA_type"/>
    <property type="match status" value="1"/>
</dbReference>
<reference evidence="2 3" key="1">
    <citation type="submission" date="2016-10" db="EMBL/GenBank/DDBJ databases">
        <authorList>
            <person name="Varghese N."/>
            <person name="Submissions S."/>
        </authorList>
    </citation>
    <scope>NUCLEOTIDE SEQUENCE [LARGE SCALE GENOMIC DNA]</scope>
    <source>
        <strain evidence="2 3">DSM 20586</strain>
    </source>
</reference>
<feature type="domain" description="Glycosyltransferase 2-like" evidence="1">
    <location>
        <begin position="7"/>
        <end position="139"/>
    </location>
</feature>
<dbReference type="PANTHER" id="PTHR22916">
    <property type="entry name" value="GLYCOSYLTRANSFERASE"/>
    <property type="match status" value="1"/>
</dbReference>
<evidence type="ECO:0000259" key="1">
    <source>
        <dbReference type="Pfam" id="PF00535"/>
    </source>
</evidence>
<dbReference type="RefSeq" id="WP_002563869.1">
    <property type="nucleotide sequence ID" value="NZ_CALJSN010000003.1"/>
</dbReference>
<dbReference type="InterPro" id="IPR001173">
    <property type="entry name" value="Glyco_trans_2-like"/>
</dbReference>
<dbReference type="GO" id="GO:0016758">
    <property type="term" value="F:hexosyltransferase activity"/>
    <property type="evidence" value="ECO:0007669"/>
    <property type="project" value="UniProtKB-ARBA"/>
</dbReference>
<proteinExistence type="predicted"/>
<organism evidence="2 3">
    <name type="scientific">Atopobium minutum</name>
    <dbReference type="NCBI Taxonomy" id="1381"/>
    <lineage>
        <taxon>Bacteria</taxon>
        <taxon>Bacillati</taxon>
        <taxon>Actinomycetota</taxon>
        <taxon>Coriobacteriia</taxon>
        <taxon>Coriobacteriales</taxon>
        <taxon>Atopobiaceae</taxon>
        <taxon>Atopobium</taxon>
    </lineage>
</organism>
<evidence type="ECO:0000313" key="3">
    <source>
        <dbReference type="Proteomes" id="UP000183687"/>
    </source>
</evidence>
<dbReference type="EMBL" id="FNSH01000002">
    <property type="protein sequence ID" value="SEC29780.1"/>
    <property type="molecule type" value="Genomic_DNA"/>
</dbReference>
<evidence type="ECO:0000313" key="2">
    <source>
        <dbReference type="EMBL" id="SEC29780.1"/>
    </source>
</evidence>
<sequence length="346" mass="39881">MAQKILSFGIPCFNSAEYMDHCITSILEGAQYADDIQIIIVDDGSTRDNTAQKADEWEQKYPELIKAIHQPNGGHGSAVLAGLQAAEGVFYKVVDSDDWLNADALAALLDTLRQSEADNKQLDLVITNYVYEHTADNTRNYVSYRSILPSNKVFTWDEVGHFHMWQNLLMHSLCYRSDILRADGGTPLPPHTFYVDNIYAFVPLPRCKRLYYLDVDLYRYFIGREDQSVNETVMAGRIDQQVRITRIMMKSYHLYKDIESIKLRSYMVNYFIIMMAICSVFSKLSDHEDAMDELEKLWNDLNEYDHRLYRRCRWGVVGVSTNLPTKLGTKITMGGYRIAGKIVKFN</sequence>
<name>A0AB38A8I1_9ACTN</name>
<dbReference type="InterPro" id="IPR029044">
    <property type="entry name" value="Nucleotide-diphossugar_trans"/>
</dbReference>
<dbReference type="AlphaFoldDB" id="A0AB38A8I1"/>
<dbReference type="Gene3D" id="3.90.550.10">
    <property type="entry name" value="Spore Coat Polysaccharide Biosynthesis Protein SpsA, Chain A"/>
    <property type="match status" value="1"/>
</dbReference>
<keyword evidence="2" id="KW-0808">Transferase</keyword>
<accession>A0AB38A8I1</accession>